<dbReference type="EMBL" id="LRRQ01000032">
    <property type="protein sequence ID" value="OAM91248.1"/>
    <property type="molecule type" value="Genomic_DNA"/>
</dbReference>
<organism evidence="10 11">
    <name type="scientific">Termitidicoccus mucosus</name>
    <dbReference type="NCBI Taxonomy" id="1184151"/>
    <lineage>
        <taxon>Bacteria</taxon>
        <taxon>Pseudomonadati</taxon>
        <taxon>Verrucomicrobiota</taxon>
        <taxon>Opitutia</taxon>
        <taxon>Opitutales</taxon>
        <taxon>Opitutaceae</taxon>
        <taxon>Termitidicoccus</taxon>
    </lineage>
</organism>
<dbReference type="InterPro" id="IPR003368">
    <property type="entry name" value="POMP_repeat"/>
</dbReference>
<protein>
    <recommendedName>
        <fullName evidence="9">Autotransporter domain-containing protein</fullName>
    </recommendedName>
</protein>
<dbReference type="STRING" id="1184151.AW736_04045"/>
<dbReference type="SUPFAM" id="SSF51126">
    <property type="entry name" value="Pectin lyase-like"/>
    <property type="match status" value="1"/>
</dbReference>
<evidence type="ECO:0000256" key="3">
    <source>
        <dbReference type="ARBA" id="ARBA00004613"/>
    </source>
</evidence>
<feature type="chain" id="PRO_5008089261" description="Autotransporter domain-containing protein" evidence="8">
    <location>
        <begin position="35"/>
        <end position="1321"/>
    </location>
</feature>
<evidence type="ECO:0000256" key="6">
    <source>
        <dbReference type="ARBA" id="ARBA00023136"/>
    </source>
</evidence>
<dbReference type="NCBIfam" id="TIGR01414">
    <property type="entry name" value="autotrans_barl"/>
    <property type="match status" value="1"/>
</dbReference>
<evidence type="ECO:0000313" key="11">
    <source>
        <dbReference type="Proteomes" id="UP000078486"/>
    </source>
</evidence>
<sequence length="1321" mass="133424">MMSQIPGGQFRSAGVISGATLALLALLTPCQLAAASAITVADGVTLDVTGSIIASNTNTASSGKGGAVLVNTGGTLLGSNFLFEANATSNGAGGAVYNSAGGIVMLSGGTFTGNKASSNASAVANLGVFTGSDLLFTSNSSANYGTVSHEGGSMTLINSRFENNKATHAGALSINTTGAFTGTNLTFIGNIGAQYGGAIYSQKTLTVLRTGTFQNNSAIYGGAVTVGSGTFEGAGLVFISNTDTQASSSNRDGGAIYVRPSAAVNLSETQFTGNYSVGFAGAVGNESAFTGTNIIFTSNTAAKTGGAIQQFTGTASLTLFVTTGTAINYTGNTAVSGTGGFLYSVAGAQSIFDIASSGTLTIGAGGTADTGIDSIASADNTAAFTKKGGGDLVLNSDNSLWKGTIDIQAGRLLLGQADAKLNGLFSIGAAAVLGGEGAITDGAGGVIVTATAGATIQVGGFSDSGTLVIDGQLVLANATLSYVAVNGTSSKLQTTAISASGLNTLNMQGFATGTYNLGTVSLYTGLTTGGSLQYALNGGVVSESGRSGAARITDGTDFLLSVWTAKSQVVRWTGSGGNTWNTSASNWEKATVTEQDISQFASGDMVQFPGSAAGSQTIDIAGSVSVTGMTVDGTSTVTFNGAGGITGNAYQTGVDAEAAVQAGTGKLIKNGTGTLSFANTGGNDFKGGIEINSGVLAFTRGDQIQAGGSAIILNESGTLRAAASTQFSTKVVIESGKSSTIDTGSHLLEQTGGSATDNISGGTLVKIGSGTLALSKENAQAGTRLAAGTLLLQHNRALGANQLTIAANDTTLAVGGGLEIENAIDAGANNFTVTNVGAAATLRGRITSTTGVLTAAGNGLVFSGSNSLAGFNIASGANVTAGGIHALGGAASAVSVRSGGTLNVGIPGTQAGSLELDGGTIVFTGFTPTGTPLLTVTGSVTAKNGAIIALGGDLPSDTYTLIETPVFGGGDYTFDAGPNTDTILNYSNGQLTVSTIGQEINPGKDITATFNAIGASMNAVYSRISESFLMPMLDRREVDPLSTIWIKAVGTFADYNGDAGKVGFKDETYGMVAGYDTLVSDHLLLGAYFGYGNTTINTDNDARTDANIPQGGIYGVARLGKFYFAADAMIGTSKADTDRLDGTRRIKGSYRALATGASAEIGVMLASWERGAIKPAVSLHYMNFDFSEHREDGAGLATPAEDNPNGALIIDDFSADRLQSLVRLQATHGFTTPRGQEGVFDLFFGWKYNLTDDVPKIAGYYASDSTRFLVEGDKYSESAIMIGLGLRVAVTLNATIGLSYDYEMSRDYDRHTVNANVRWMW</sequence>
<keyword evidence="7" id="KW-0998">Cell outer membrane</keyword>
<evidence type="ECO:0000259" key="9">
    <source>
        <dbReference type="PROSITE" id="PS51208"/>
    </source>
</evidence>
<dbReference type="InterPro" id="IPR011050">
    <property type="entry name" value="Pectin_lyase_fold/virulence"/>
</dbReference>
<evidence type="ECO:0000256" key="4">
    <source>
        <dbReference type="ARBA" id="ARBA00022525"/>
    </source>
</evidence>
<dbReference type="SUPFAM" id="SSF103515">
    <property type="entry name" value="Autotransporter"/>
    <property type="match status" value="1"/>
</dbReference>
<dbReference type="SMART" id="SM00869">
    <property type="entry name" value="Autotransporter"/>
    <property type="match status" value="1"/>
</dbReference>
<feature type="domain" description="Autotransporter" evidence="9">
    <location>
        <begin position="1037"/>
        <end position="1321"/>
    </location>
</feature>
<dbReference type="GO" id="GO:0005576">
    <property type="term" value="C:extracellular region"/>
    <property type="evidence" value="ECO:0007669"/>
    <property type="project" value="UniProtKB-SubCell"/>
</dbReference>
<reference evidence="10 11" key="1">
    <citation type="submission" date="2016-01" db="EMBL/GenBank/DDBJ databases">
        <title>High potential of lignocellulose degradation of a new Verrucomicrobia species.</title>
        <authorList>
            <person name="Wang Y."/>
            <person name="Shi Y."/>
            <person name="Qiu Z."/>
            <person name="Liu S."/>
            <person name="Yang H."/>
        </authorList>
    </citation>
    <scope>NUCLEOTIDE SEQUENCE [LARGE SCALE GENOMIC DNA]</scope>
    <source>
        <strain evidence="10 11">TSB47</strain>
    </source>
</reference>
<gene>
    <name evidence="10" type="ORF">AW736_04045</name>
</gene>
<proteinExistence type="predicted"/>
<dbReference type="GO" id="GO:0009279">
    <property type="term" value="C:cell outer membrane"/>
    <property type="evidence" value="ECO:0007669"/>
    <property type="project" value="UniProtKB-SubCell"/>
</dbReference>
<feature type="signal peptide" evidence="8">
    <location>
        <begin position="1"/>
        <end position="34"/>
    </location>
</feature>
<dbReference type="InterPro" id="IPR013425">
    <property type="entry name" value="Autotrns_rpt"/>
</dbReference>
<accession>A0A178IN97</accession>
<evidence type="ECO:0000313" key="10">
    <source>
        <dbReference type="EMBL" id="OAM91248.1"/>
    </source>
</evidence>
<dbReference type="PROSITE" id="PS51208">
    <property type="entry name" value="AUTOTRANSPORTER"/>
    <property type="match status" value="1"/>
</dbReference>
<dbReference type="NCBIfam" id="TIGR01376">
    <property type="entry name" value="POMP_repeat"/>
    <property type="match status" value="1"/>
</dbReference>
<evidence type="ECO:0000256" key="7">
    <source>
        <dbReference type="ARBA" id="ARBA00023237"/>
    </source>
</evidence>
<evidence type="ECO:0000256" key="5">
    <source>
        <dbReference type="ARBA" id="ARBA00022729"/>
    </source>
</evidence>
<comment type="caution">
    <text evidence="10">The sequence shown here is derived from an EMBL/GenBank/DDBJ whole genome shotgun (WGS) entry which is preliminary data.</text>
</comment>
<dbReference type="InterPro" id="IPR005546">
    <property type="entry name" value="Autotransporte_beta"/>
</dbReference>
<keyword evidence="4" id="KW-0964">Secreted</keyword>
<keyword evidence="6" id="KW-0472">Membrane</keyword>
<dbReference type="Proteomes" id="UP000078486">
    <property type="component" value="Unassembled WGS sequence"/>
</dbReference>
<keyword evidence="5 8" id="KW-0732">Signal</keyword>
<dbReference type="Pfam" id="PF12951">
    <property type="entry name" value="PATR"/>
    <property type="match status" value="3"/>
</dbReference>
<evidence type="ECO:0000256" key="8">
    <source>
        <dbReference type="SAM" id="SignalP"/>
    </source>
</evidence>
<evidence type="ECO:0000256" key="1">
    <source>
        <dbReference type="ARBA" id="ARBA00004196"/>
    </source>
</evidence>
<name>A0A178IN97_9BACT</name>
<evidence type="ECO:0000256" key="2">
    <source>
        <dbReference type="ARBA" id="ARBA00004442"/>
    </source>
</evidence>
<dbReference type="InterPro" id="IPR006315">
    <property type="entry name" value="OM_autotransptr_brl_dom"/>
</dbReference>
<keyword evidence="11" id="KW-1185">Reference proteome</keyword>
<dbReference type="InterPro" id="IPR036709">
    <property type="entry name" value="Autotransporte_beta_dom_sf"/>
</dbReference>
<comment type="subcellular location">
    <subcellularLocation>
        <location evidence="1">Cell envelope</location>
    </subcellularLocation>
    <subcellularLocation>
        <location evidence="2">Cell outer membrane</location>
    </subcellularLocation>
    <subcellularLocation>
        <location evidence="3">Secreted</location>
    </subcellularLocation>
</comment>
<dbReference type="Gene3D" id="2.40.128.130">
    <property type="entry name" value="Autotransporter beta-domain"/>
    <property type="match status" value="1"/>
</dbReference>
<dbReference type="Pfam" id="PF03797">
    <property type="entry name" value="Autotransporter"/>
    <property type="match status" value="1"/>
</dbReference>